<dbReference type="GO" id="GO:0032259">
    <property type="term" value="P:methylation"/>
    <property type="evidence" value="ECO:0007669"/>
    <property type="project" value="UniProtKB-KW"/>
</dbReference>
<proteinExistence type="inferred from homology"/>
<accession>A0A6P8HHS1</accession>
<dbReference type="GO" id="GO:0008757">
    <property type="term" value="F:S-adenosylmethionine-dependent methyltransferase activity"/>
    <property type="evidence" value="ECO:0007669"/>
    <property type="project" value="InterPro"/>
</dbReference>
<dbReference type="Proteomes" id="UP000515163">
    <property type="component" value="Unplaced"/>
</dbReference>
<dbReference type="GeneID" id="116289393"/>
<reference evidence="6" key="1">
    <citation type="submission" date="2025-08" db="UniProtKB">
        <authorList>
            <consortium name="RefSeq"/>
        </authorList>
    </citation>
    <scope>IDENTIFICATION</scope>
    <source>
        <tissue evidence="6">Tentacle</tissue>
    </source>
</reference>
<keyword evidence="3" id="KW-0808">Transferase</keyword>
<dbReference type="AlphaFoldDB" id="A0A6P8HHS1"/>
<feature type="domain" description="Methyltransferase type 11" evidence="4">
    <location>
        <begin position="50"/>
        <end position="143"/>
    </location>
</feature>
<dbReference type="KEGG" id="aten:116289393"/>
<dbReference type="PANTHER" id="PTHR44942:SF4">
    <property type="entry name" value="METHYLTRANSFERASE TYPE 11 DOMAIN-CONTAINING PROTEIN"/>
    <property type="match status" value="1"/>
</dbReference>
<evidence type="ECO:0000256" key="2">
    <source>
        <dbReference type="ARBA" id="ARBA00022603"/>
    </source>
</evidence>
<evidence type="ECO:0000259" key="4">
    <source>
        <dbReference type="Pfam" id="PF08241"/>
    </source>
</evidence>
<dbReference type="Pfam" id="PF08241">
    <property type="entry name" value="Methyltransf_11"/>
    <property type="match status" value="1"/>
</dbReference>
<gene>
    <name evidence="6" type="primary">LOC116289393</name>
</gene>
<sequence length="266" mass="30014">MADDTKDGGFKVDIDLYEKGRPKYTKESVEYLLKQVGVLGKDNDSALTILELGAGTGMFTKVLVEALKGFPKIRIIASDPQLLMLEKLKKNIPGIEAMQFLAEKIPFPDESIDIVIAAQCFHWFANAQSVAEIHRVLVPRGTFGMIWNSRNQGVDWVVKTQKIIAPYLRRDNNPNNLDNTWMEPIKSSQLFGELQGNNDLCLDHEGSADNIINTIMCISSITKCTDEEKKDIKSKILDVLTNHPDLKGLTKFKLPYIVPIYWCTKR</sequence>
<dbReference type="InterPro" id="IPR051052">
    <property type="entry name" value="Diverse_substrate_MTase"/>
</dbReference>
<organism evidence="5 6">
    <name type="scientific">Actinia tenebrosa</name>
    <name type="common">Australian red waratah sea anemone</name>
    <dbReference type="NCBI Taxonomy" id="6105"/>
    <lineage>
        <taxon>Eukaryota</taxon>
        <taxon>Metazoa</taxon>
        <taxon>Cnidaria</taxon>
        <taxon>Anthozoa</taxon>
        <taxon>Hexacorallia</taxon>
        <taxon>Actiniaria</taxon>
        <taxon>Actiniidae</taxon>
        <taxon>Actinia</taxon>
    </lineage>
</organism>
<dbReference type="InterPro" id="IPR029063">
    <property type="entry name" value="SAM-dependent_MTases_sf"/>
</dbReference>
<evidence type="ECO:0000256" key="3">
    <source>
        <dbReference type="ARBA" id="ARBA00022679"/>
    </source>
</evidence>
<dbReference type="CDD" id="cd02440">
    <property type="entry name" value="AdoMet_MTases"/>
    <property type="match status" value="1"/>
</dbReference>
<name>A0A6P8HHS1_ACTTE</name>
<dbReference type="SUPFAM" id="SSF53335">
    <property type="entry name" value="S-adenosyl-L-methionine-dependent methyltransferases"/>
    <property type="match status" value="1"/>
</dbReference>
<comment type="similarity">
    <text evidence="1">Belongs to the methyltransferase superfamily.</text>
</comment>
<dbReference type="InParanoid" id="A0A6P8HHS1"/>
<dbReference type="Gene3D" id="3.40.50.150">
    <property type="entry name" value="Vaccinia Virus protein VP39"/>
    <property type="match status" value="1"/>
</dbReference>
<evidence type="ECO:0000313" key="5">
    <source>
        <dbReference type="Proteomes" id="UP000515163"/>
    </source>
</evidence>
<keyword evidence="5" id="KW-1185">Reference proteome</keyword>
<evidence type="ECO:0000313" key="6">
    <source>
        <dbReference type="RefSeq" id="XP_031552157.1"/>
    </source>
</evidence>
<evidence type="ECO:0000256" key="1">
    <source>
        <dbReference type="ARBA" id="ARBA00008361"/>
    </source>
</evidence>
<dbReference type="InterPro" id="IPR013216">
    <property type="entry name" value="Methyltransf_11"/>
</dbReference>
<dbReference type="OrthoDB" id="506498at2759"/>
<keyword evidence="2" id="KW-0489">Methyltransferase</keyword>
<protein>
    <submittedName>
        <fullName evidence="6">Uncharacterized methyltransferase-like C25B8.10</fullName>
    </submittedName>
</protein>
<dbReference type="RefSeq" id="XP_031552157.1">
    <property type="nucleotide sequence ID" value="XM_031696297.1"/>
</dbReference>
<dbReference type="PANTHER" id="PTHR44942">
    <property type="entry name" value="METHYLTRANSF_11 DOMAIN-CONTAINING PROTEIN"/>
    <property type="match status" value="1"/>
</dbReference>